<evidence type="ECO:0000313" key="10">
    <source>
        <dbReference type="EMBL" id="AOW30427.1"/>
    </source>
</evidence>
<evidence type="ECO:0000313" key="11">
    <source>
        <dbReference type="Proteomes" id="UP000000559"/>
    </source>
</evidence>
<protein>
    <submittedName>
        <fullName evidence="10">Fgr2p</fullName>
    </submittedName>
</protein>
<dbReference type="InterPro" id="IPR020846">
    <property type="entry name" value="MFS_dom"/>
</dbReference>
<dbReference type="Pfam" id="PF07690">
    <property type="entry name" value="MFS_1"/>
    <property type="match status" value="1"/>
</dbReference>
<dbReference type="EMBL" id="CP017629">
    <property type="protein sequence ID" value="AOW30427.1"/>
    <property type="molecule type" value="Genomic_DNA"/>
</dbReference>
<evidence type="ECO:0000256" key="2">
    <source>
        <dbReference type="ARBA" id="ARBA00008335"/>
    </source>
</evidence>
<dbReference type="SMR" id="A0A1D8PQL0"/>
<feature type="transmembrane region" description="Helical" evidence="7">
    <location>
        <begin position="327"/>
        <end position="351"/>
    </location>
</feature>
<dbReference type="OrthoDB" id="3936150at2759"/>
<feature type="transmembrane region" description="Helical" evidence="7">
    <location>
        <begin position="456"/>
        <end position="479"/>
    </location>
</feature>
<evidence type="ECO:0000259" key="8">
    <source>
        <dbReference type="PROSITE" id="PS50850"/>
    </source>
</evidence>
<feature type="transmembrane region" description="Helical" evidence="7">
    <location>
        <begin position="371"/>
        <end position="391"/>
    </location>
</feature>
<dbReference type="Proteomes" id="UP000000559">
    <property type="component" value="Chromosome 7"/>
</dbReference>
<dbReference type="GO" id="GO:0036170">
    <property type="term" value="P:filamentous growth of a population of unicellular organisms in response to starvation"/>
    <property type="evidence" value="ECO:0000315"/>
    <property type="project" value="CGD"/>
</dbReference>
<keyword evidence="11" id="KW-1185">Reference proteome</keyword>
<organism evidence="10 11">
    <name type="scientific">Candida albicans (strain SC5314 / ATCC MYA-2876)</name>
    <name type="common">Yeast</name>
    <dbReference type="NCBI Taxonomy" id="237561"/>
    <lineage>
        <taxon>Eukaryota</taxon>
        <taxon>Fungi</taxon>
        <taxon>Dikarya</taxon>
        <taxon>Ascomycota</taxon>
        <taxon>Saccharomycotina</taxon>
        <taxon>Pichiomycetes</taxon>
        <taxon>Debaryomycetaceae</taxon>
        <taxon>Candida/Lodderomyces clade</taxon>
        <taxon>Candida</taxon>
    </lineage>
</organism>
<dbReference type="InterPro" id="IPR011701">
    <property type="entry name" value="MFS"/>
</dbReference>
<dbReference type="PANTHER" id="PTHR23511:SF4">
    <property type="entry name" value="MAJOR FACILITATOR SUPERFAMILY (MFS) PROFILE DOMAIN-CONTAINING PROTEIN"/>
    <property type="match status" value="1"/>
</dbReference>
<feature type="transmembrane region" description="Helical" evidence="7">
    <location>
        <begin position="224"/>
        <end position="243"/>
    </location>
</feature>
<reference evidence="10 11" key="3">
    <citation type="journal article" date="2013" name="Genome Biol.">
        <title>Assembly of a phased diploid Candida albicans genome facilitates allele-specific measurements and provides a simple model for repeat and indel structure.</title>
        <authorList>
            <person name="Muzzey D."/>
            <person name="Schwartz K."/>
            <person name="Weissman J.S."/>
            <person name="Sherlock G."/>
        </authorList>
    </citation>
    <scope>NUCLEOTIDE SEQUENCE [LARGE SCALE GENOMIC DNA]</scope>
    <source>
        <strain evidence="11">SC5314 / ATCC MYA-2876</strain>
    </source>
</reference>
<comment type="subcellular location">
    <subcellularLocation>
        <location evidence="1">Membrane</location>
        <topology evidence="1">Multi-pass membrane protein</topology>
    </subcellularLocation>
</comment>
<evidence type="ECO:0000256" key="5">
    <source>
        <dbReference type="ARBA" id="ARBA00022989"/>
    </source>
</evidence>
<evidence type="ECO:0000256" key="1">
    <source>
        <dbReference type="ARBA" id="ARBA00004141"/>
    </source>
</evidence>
<dbReference type="STRING" id="237561.A0A1D8PQL0"/>
<evidence type="ECO:0000256" key="6">
    <source>
        <dbReference type="ARBA" id="ARBA00023136"/>
    </source>
</evidence>
<dbReference type="CDD" id="cd17316">
    <property type="entry name" value="MFS_SV2_like"/>
    <property type="match status" value="1"/>
</dbReference>
<name>A0A1D8PQL0_CANAL</name>
<dbReference type="InParanoid" id="A0A1D8PQL0"/>
<evidence type="ECO:0000313" key="9">
    <source>
        <dbReference type="CGD" id="CAL0000194373"/>
    </source>
</evidence>
<dbReference type="PANTHER" id="PTHR23511">
    <property type="entry name" value="SYNAPTIC VESICLE GLYCOPROTEIN 2"/>
    <property type="match status" value="1"/>
</dbReference>
<feature type="transmembrane region" description="Helical" evidence="7">
    <location>
        <begin position="423"/>
        <end position="444"/>
    </location>
</feature>
<evidence type="ECO:0000256" key="3">
    <source>
        <dbReference type="ARBA" id="ARBA00022448"/>
    </source>
</evidence>
<dbReference type="CGD" id="CAL0000194373">
    <property type="gene designation" value="FGR2"/>
</dbReference>
<dbReference type="GO" id="GO:0030447">
    <property type="term" value="P:filamentous growth"/>
    <property type="evidence" value="ECO:0000315"/>
    <property type="project" value="CGD"/>
</dbReference>
<keyword evidence="5 7" id="KW-1133">Transmembrane helix</keyword>
<feature type="transmembrane region" description="Helical" evidence="7">
    <location>
        <begin position="485"/>
        <end position="506"/>
    </location>
</feature>
<reference evidence="10 11" key="1">
    <citation type="journal article" date="2004" name="Proc. Natl. Acad. Sci. U.S.A.">
        <title>The diploid genome sequence of Candida albicans.</title>
        <authorList>
            <person name="Jones T."/>
            <person name="Federspiel N.A."/>
            <person name="Chibana H."/>
            <person name="Dungan J."/>
            <person name="Kalman S."/>
            <person name="Magee B.B."/>
            <person name="Newport G."/>
            <person name="Thorstenson Y.R."/>
            <person name="Agabian N."/>
            <person name="Magee P.T."/>
            <person name="Davis R.W."/>
            <person name="Scherer S."/>
        </authorList>
    </citation>
    <scope>NUCLEOTIDE SEQUENCE [LARGE SCALE GENOMIC DNA]</scope>
    <source>
        <strain evidence="11">SC5314 / ATCC MYA-2876</strain>
    </source>
</reference>
<feature type="transmembrane region" description="Helical" evidence="7">
    <location>
        <begin position="398"/>
        <end position="417"/>
    </location>
</feature>
<dbReference type="GO" id="GO:0036180">
    <property type="term" value="P:filamentous growth of a population of unicellular organisms in response to biotic stimulus"/>
    <property type="evidence" value="ECO:0000315"/>
    <property type="project" value="CGD"/>
</dbReference>
<feature type="transmembrane region" description="Helical" evidence="7">
    <location>
        <begin position="122"/>
        <end position="141"/>
    </location>
</feature>
<comment type="similarity">
    <text evidence="2">Belongs to the major facilitator superfamily.</text>
</comment>
<dbReference type="GO" id="GO:0009267">
    <property type="term" value="P:cellular response to starvation"/>
    <property type="evidence" value="ECO:0000315"/>
    <property type="project" value="CGD"/>
</dbReference>
<gene>
    <name evidence="9 10" type="primary">FGR2</name>
    <name evidence="10" type="ordered locus">CAALFM_C700480WA</name>
    <name evidence="9" type="ordered locus">orf19.7071</name>
</gene>
<feature type="domain" description="Major facilitator superfamily (MFS) profile" evidence="8">
    <location>
        <begin position="53"/>
        <end position="510"/>
    </location>
</feature>
<accession>A0A1D8PQL0</accession>
<feature type="transmembrane region" description="Helical" evidence="7">
    <location>
        <begin position="147"/>
        <end position="173"/>
    </location>
</feature>
<dbReference type="GO" id="GO:0016020">
    <property type="term" value="C:membrane"/>
    <property type="evidence" value="ECO:0000318"/>
    <property type="project" value="GO_Central"/>
</dbReference>
<dbReference type="AlphaFoldDB" id="A0A1D8PQL0"/>
<dbReference type="InterPro" id="IPR036259">
    <property type="entry name" value="MFS_trans_sf"/>
</dbReference>
<evidence type="ECO:0000256" key="4">
    <source>
        <dbReference type="ARBA" id="ARBA00022692"/>
    </source>
</evidence>
<dbReference type="RefSeq" id="XP_720363.1">
    <property type="nucleotide sequence ID" value="XM_715270.1"/>
</dbReference>
<feature type="transmembrane region" description="Helical" evidence="7">
    <location>
        <begin position="180"/>
        <end position="204"/>
    </location>
</feature>
<evidence type="ECO:0000256" key="7">
    <source>
        <dbReference type="SAM" id="Phobius"/>
    </source>
</evidence>
<reference evidence="10 11" key="2">
    <citation type="journal article" date="2007" name="Genome Biol.">
        <title>Assembly of the Candida albicans genome into sixteen supercontigs aligned on the eight chromosomes.</title>
        <authorList>
            <person name="van het Hoog M."/>
            <person name="Rast T.J."/>
            <person name="Martchenko M."/>
            <person name="Grindle S."/>
            <person name="Dignard D."/>
            <person name="Hogues H."/>
            <person name="Cuomo C."/>
            <person name="Berriman M."/>
            <person name="Scherer S."/>
            <person name="Magee B.B."/>
            <person name="Whiteway M."/>
            <person name="Chibana H."/>
            <person name="Nantel A."/>
            <person name="Magee P.T."/>
        </authorList>
    </citation>
    <scope>GENOME REANNOTATION</scope>
    <source>
        <strain evidence="11">SC5314 / ATCC MYA-2876</strain>
    </source>
</reference>
<dbReference type="GO" id="GO:0022857">
    <property type="term" value="F:transmembrane transporter activity"/>
    <property type="evidence" value="ECO:0007669"/>
    <property type="project" value="InterPro"/>
</dbReference>
<proteinExistence type="inferred from homology"/>
<dbReference type="FunFam" id="1.20.1250.20:FF:000171">
    <property type="entry name" value="MFS general substrate transporter"/>
    <property type="match status" value="1"/>
</dbReference>
<dbReference type="KEGG" id="cal:CAALFM_C700480WA"/>
<keyword evidence="6 7" id="KW-0472">Membrane</keyword>
<keyword evidence="4 7" id="KW-0812">Transmembrane</keyword>
<dbReference type="SUPFAM" id="SSF103473">
    <property type="entry name" value="MFS general substrate transporter"/>
    <property type="match status" value="1"/>
</dbReference>
<keyword evidence="3" id="KW-0813">Transport</keyword>
<sequence length="514" mass="57325">MSDIEKKQTKISPASSVAHDEDTLANDELFQLTDSVLNKKLKLINDAIDEIGFTPYHLKLFFLNGMGYWTDTQLTYLESSVRTFVNYQFGYKYPVSNEMLAAGLLVGALFWGFSADLIGRRLAFNLTLLLSALFTILTGVMNNMASYCIFVFLSCFAAGGNLVLDTCIFLEFLPHKDQWLLTFFAFFWGIGQTIAVALAYAFLPNNSCESADNCPSHINRGWRYVYYTNGSIVLAMAILRLTLIRLQETPKFLVSNNRDQEAVEILQRIAQKHNRTCSLTIEDLESLGKVEINDDYRKHIDIKGTFRLVTHHVQILFSNRTMARSSVLVFVSWLLLGISYPLYSSFLPVYLATRGANISAPDVHGVYRDNLISNCVSMGGPLIAGALLFCFPWLGRRGVLFIGGVASMAFLFGYTQIKTRAQNVALSSISFASMYIYYSALYAYTPEVFPSVARATGNAIAIACTRVMTCIVPVIAYYSNTSSSVPIWVCGAFVGVIGFLALLFPYEPSKQRVV</sequence>
<dbReference type="PeptideAtlas" id="A0A1D8PQL0"/>
<dbReference type="eggNOG" id="KOG0253">
    <property type="taxonomic scope" value="Eukaryota"/>
</dbReference>
<dbReference type="Gene3D" id="1.20.1250.20">
    <property type="entry name" value="MFS general substrate transporter like domains"/>
    <property type="match status" value="1"/>
</dbReference>
<dbReference type="PROSITE" id="PS50850">
    <property type="entry name" value="MFS"/>
    <property type="match status" value="1"/>
</dbReference>
<dbReference type="OMA" id="SGWRYLM"/>
<dbReference type="VEuPathDB" id="FungiDB:C7_00480W_A"/>
<dbReference type="GeneID" id="3637988"/>
<feature type="transmembrane region" description="Helical" evidence="7">
    <location>
        <begin position="99"/>
        <end position="115"/>
    </location>
</feature>